<dbReference type="AlphaFoldDB" id="A0A5N6MJN7"/>
<proteinExistence type="predicted"/>
<evidence type="ECO:0000313" key="2">
    <source>
        <dbReference type="Proteomes" id="UP000326396"/>
    </source>
</evidence>
<comment type="caution">
    <text evidence="1">The sequence shown here is derived from an EMBL/GenBank/DDBJ whole genome shotgun (WGS) entry which is preliminary data.</text>
</comment>
<organism evidence="1 2">
    <name type="scientific">Mikania micrantha</name>
    <name type="common">bitter vine</name>
    <dbReference type="NCBI Taxonomy" id="192012"/>
    <lineage>
        <taxon>Eukaryota</taxon>
        <taxon>Viridiplantae</taxon>
        <taxon>Streptophyta</taxon>
        <taxon>Embryophyta</taxon>
        <taxon>Tracheophyta</taxon>
        <taxon>Spermatophyta</taxon>
        <taxon>Magnoliopsida</taxon>
        <taxon>eudicotyledons</taxon>
        <taxon>Gunneridae</taxon>
        <taxon>Pentapetalae</taxon>
        <taxon>asterids</taxon>
        <taxon>campanulids</taxon>
        <taxon>Asterales</taxon>
        <taxon>Asteraceae</taxon>
        <taxon>Asteroideae</taxon>
        <taxon>Heliantheae alliance</taxon>
        <taxon>Eupatorieae</taxon>
        <taxon>Mikania</taxon>
    </lineage>
</organism>
<dbReference type="EMBL" id="SZYD01000015">
    <property type="protein sequence ID" value="KAD3640209.1"/>
    <property type="molecule type" value="Genomic_DNA"/>
</dbReference>
<gene>
    <name evidence="1" type="ORF">E3N88_29432</name>
</gene>
<name>A0A5N6MJN7_9ASTR</name>
<protein>
    <submittedName>
        <fullName evidence="1">Uncharacterized protein</fullName>
    </submittedName>
</protein>
<accession>A0A5N6MJN7</accession>
<sequence length="171" mass="19362">MADLRFVHDHNMTAFLGKPPAKHSEFQSMIEGLILSPVNYAIMEYPQIVTSFIRDFWSSVEESIDADGNISIVGKIQGHPITISEQIIRDCLQFGDKESDPVELDQELVNKTVYQMGHEGAYPPTEKKLLHPSSGKDPAFQMEGQGFDSLWAHLMDIQVMEQIWALSRVRT</sequence>
<dbReference type="Proteomes" id="UP000326396">
    <property type="component" value="Linkage Group LG5"/>
</dbReference>
<keyword evidence="2" id="KW-1185">Reference proteome</keyword>
<evidence type="ECO:0000313" key="1">
    <source>
        <dbReference type="EMBL" id="KAD3640209.1"/>
    </source>
</evidence>
<reference evidence="1 2" key="1">
    <citation type="submission" date="2019-05" db="EMBL/GenBank/DDBJ databases">
        <title>Mikania micrantha, genome provides insights into the molecular mechanism of rapid growth.</title>
        <authorList>
            <person name="Liu B."/>
        </authorList>
    </citation>
    <scope>NUCLEOTIDE SEQUENCE [LARGE SCALE GENOMIC DNA]</scope>
    <source>
        <strain evidence="1">NLD-2019</strain>
        <tissue evidence="1">Leaf</tissue>
    </source>
</reference>